<name>A0A2T4UU06_9MICO</name>
<dbReference type="AlphaFoldDB" id="A0A2T4UU06"/>
<feature type="region of interest" description="Disordered" evidence="1">
    <location>
        <begin position="399"/>
        <end position="432"/>
    </location>
</feature>
<accession>A0A2T4UU06</accession>
<gene>
    <name evidence="3" type="ORF">C1I63_09255</name>
</gene>
<dbReference type="RefSeq" id="WP_107574601.1">
    <property type="nucleotide sequence ID" value="NZ_PZPL01000001.1"/>
</dbReference>
<proteinExistence type="predicted"/>
<protein>
    <recommendedName>
        <fullName evidence="5">Alpha/beta hydrolase</fullName>
    </recommendedName>
</protein>
<dbReference type="InterPro" id="IPR029058">
    <property type="entry name" value="AB_hydrolase_fold"/>
</dbReference>
<keyword evidence="4" id="KW-1185">Reference proteome</keyword>
<evidence type="ECO:0000313" key="3">
    <source>
        <dbReference type="EMBL" id="PTL73012.1"/>
    </source>
</evidence>
<organism evidence="3 4">
    <name type="scientific">Rathayibacter caricis DSM 15933</name>
    <dbReference type="NCBI Taxonomy" id="1328867"/>
    <lineage>
        <taxon>Bacteria</taxon>
        <taxon>Bacillati</taxon>
        <taxon>Actinomycetota</taxon>
        <taxon>Actinomycetes</taxon>
        <taxon>Micrococcales</taxon>
        <taxon>Microbacteriaceae</taxon>
        <taxon>Rathayibacter</taxon>
    </lineage>
</organism>
<feature type="chain" id="PRO_5015785865" description="Alpha/beta hydrolase" evidence="2">
    <location>
        <begin position="28"/>
        <end position="432"/>
    </location>
</feature>
<evidence type="ECO:0008006" key="5">
    <source>
        <dbReference type="Google" id="ProtNLM"/>
    </source>
</evidence>
<dbReference type="SUPFAM" id="SSF53474">
    <property type="entry name" value="alpha/beta-Hydrolases"/>
    <property type="match status" value="1"/>
</dbReference>
<comment type="caution">
    <text evidence="3">The sequence shown here is derived from an EMBL/GenBank/DDBJ whole genome shotgun (WGS) entry which is preliminary data.</text>
</comment>
<reference evidence="3 4" key="1">
    <citation type="submission" date="2018-03" db="EMBL/GenBank/DDBJ databases">
        <title>Bacteriophage NCPPB3778 and a type I-E CRISPR drive the evolution of the US Biological Select Agent, Rathayibacter toxicus.</title>
        <authorList>
            <person name="Davis E.W.II."/>
            <person name="Tabima J.F."/>
            <person name="Weisberg A.J."/>
            <person name="Dantas Lopes L."/>
            <person name="Wiseman M.S."/>
            <person name="Wiseman M.S."/>
            <person name="Pupko T."/>
            <person name="Belcher M.S."/>
            <person name="Sechler A.J."/>
            <person name="Tancos M.A."/>
            <person name="Schroeder B.K."/>
            <person name="Murray T.D."/>
            <person name="Luster D.G."/>
            <person name="Schneider W.L."/>
            <person name="Rogers E."/>
            <person name="Andreote F.D."/>
            <person name="Grunwald N.J."/>
            <person name="Putnam M.L."/>
            <person name="Chang J.H."/>
        </authorList>
    </citation>
    <scope>NUCLEOTIDE SEQUENCE [LARGE SCALE GENOMIC DNA]</scope>
    <source>
        <strain evidence="3 4">DSM 15933</strain>
    </source>
</reference>
<keyword evidence="2" id="KW-0732">Signal</keyword>
<evidence type="ECO:0000256" key="1">
    <source>
        <dbReference type="SAM" id="MobiDB-lite"/>
    </source>
</evidence>
<evidence type="ECO:0000256" key="2">
    <source>
        <dbReference type="SAM" id="SignalP"/>
    </source>
</evidence>
<feature type="signal peptide" evidence="2">
    <location>
        <begin position="1"/>
        <end position="27"/>
    </location>
</feature>
<dbReference type="Gene3D" id="3.40.50.1820">
    <property type="entry name" value="alpha/beta hydrolase"/>
    <property type="match status" value="1"/>
</dbReference>
<dbReference type="Proteomes" id="UP000241085">
    <property type="component" value="Unassembled WGS sequence"/>
</dbReference>
<sequence length="432" mass="43878">MRVVVVALAALLVAVGAVVLPAAPAVAAPSVPASCGVAQLAPVLQDDEVDATPSAENVPIVVVHGWLGTSTHDEARTGAFSHLVDLVAGADTDPPGAEADQPGVVAERSVIGTLQDIEGSLVYTFDYRDLSARWVTDPGISDALASSLACLVSATGNRAIVVAHSMGGLAARQALSQEVDGVSVESMVSDVITFGTPNTGSDLAARLGEMIESTGSVSPAVVAGLEPQSRLGVSALLASCGEAASEDAARAGECTGMPMIDALSSQAGIAMRTGSSELSRLPPWPAGVHVVALAGDIRVTLVSVLGARTRDLDLGDVIVGARSAEAGVDEYAVSTCRYTLMSLPDVPSVLAELNPLARVGDAMRLASVVTRIAASPCHHAWLMRNAALAERAGAEAADAVAASLAHSRGEAPTPPVGSDLPPSEDPRRRPIR</sequence>
<dbReference type="EMBL" id="PZPL01000001">
    <property type="protein sequence ID" value="PTL73012.1"/>
    <property type="molecule type" value="Genomic_DNA"/>
</dbReference>
<evidence type="ECO:0000313" key="4">
    <source>
        <dbReference type="Proteomes" id="UP000241085"/>
    </source>
</evidence>